<keyword evidence="4" id="KW-0106">Calcium</keyword>
<keyword evidence="3" id="KW-0479">Metal-binding</keyword>
<proteinExistence type="inferred from homology"/>
<dbReference type="InterPro" id="IPR002804">
    <property type="entry name" value="Archease"/>
</dbReference>
<dbReference type="PANTHER" id="PTHR12682">
    <property type="entry name" value="ARCHEASE"/>
    <property type="match status" value="1"/>
</dbReference>
<dbReference type="InterPro" id="IPR023572">
    <property type="entry name" value="Archease_dom"/>
</dbReference>
<dbReference type="SUPFAM" id="SSF69819">
    <property type="entry name" value="MTH1598-like"/>
    <property type="match status" value="1"/>
</dbReference>
<gene>
    <name evidence="6" type="ORF">GTQ34_05265</name>
</gene>
<evidence type="ECO:0000313" key="6">
    <source>
        <dbReference type="EMBL" id="NAY91322.1"/>
    </source>
</evidence>
<dbReference type="Gene3D" id="3.55.10.10">
    <property type="entry name" value="Archease domain"/>
    <property type="match status" value="1"/>
</dbReference>
<organism evidence="6 7">
    <name type="scientific">Flagellimonas ochracea</name>
    <dbReference type="NCBI Taxonomy" id="2696472"/>
    <lineage>
        <taxon>Bacteria</taxon>
        <taxon>Pseudomonadati</taxon>
        <taxon>Bacteroidota</taxon>
        <taxon>Flavobacteriia</taxon>
        <taxon>Flavobacteriales</taxon>
        <taxon>Flavobacteriaceae</taxon>
        <taxon>Flagellimonas</taxon>
    </lineage>
</organism>
<feature type="domain" description="Archease" evidence="5">
    <location>
        <begin position="38"/>
        <end position="170"/>
    </location>
</feature>
<sequence length="170" mass="19502">MNVIQAYSGNKRKTTVQARNRKRLGSYVKSPKGMDIRVLPHTADVEIKVHGITYKKLFENNLKAMSNILKEGCCDMKGHFDCLIKLNITATDPTNLLVDFLSEILSLTYVQKALFCNIYFSELSNTKIDAQLYGKWIDGFDEEIKGVTYHEAYVKRNEDGTWESHIIFDI</sequence>
<dbReference type="Pfam" id="PF01951">
    <property type="entry name" value="Archease"/>
    <property type="match status" value="1"/>
</dbReference>
<dbReference type="GO" id="GO:0008033">
    <property type="term" value="P:tRNA processing"/>
    <property type="evidence" value="ECO:0007669"/>
    <property type="project" value="UniProtKB-KW"/>
</dbReference>
<dbReference type="InterPro" id="IPR036820">
    <property type="entry name" value="Archease_dom_sf"/>
</dbReference>
<evidence type="ECO:0000256" key="1">
    <source>
        <dbReference type="ARBA" id="ARBA00007963"/>
    </source>
</evidence>
<dbReference type="PANTHER" id="PTHR12682:SF11">
    <property type="entry name" value="PROTEIN ARCHEASE"/>
    <property type="match status" value="1"/>
</dbReference>
<evidence type="ECO:0000313" key="7">
    <source>
        <dbReference type="Proteomes" id="UP000667650"/>
    </source>
</evidence>
<reference evidence="6" key="1">
    <citation type="submission" date="2020-01" db="EMBL/GenBank/DDBJ databases">
        <title>Muricauda ochracea sp. nov., isolated from a tidal flat of Garorim bay in Korea.</title>
        <authorList>
            <person name="Kim D."/>
            <person name="Yoo Y."/>
            <person name="Kim J.-J."/>
        </authorList>
    </citation>
    <scope>NUCLEOTIDE SEQUENCE</scope>
    <source>
        <strain evidence="6">JGD-17</strain>
    </source>
</reference>
<dbReference type="GO" id="GO:0046872">
    <property type="term" value="F:metal ion binding"/>
    <property type="evidence" value="ECO:0007669"/>
    <property type="project" value="UniProtKB-KW"/>
</dbReference>
<name>A0A964TAL1_9FLAO</name>
<dbReference type="AlphaFoldDB" id="A0A964TAL1"/>
<evidence type="ECO:0000256" key="3">
    <source>
        <dbReference type="ARBA" id="ARBA00022723"/>
    </source>
</evidence>
<keyword evidence="7" id="KW-1185">Reference proteome</keyword>
<dbReference type="EMBL" id="JAAABI010000001">
    <property type="protein sequence ID" value="NAY91322.1"/>
    <property type="molecule type" value="Genomic_DNA"/>
</dbReference>
<evidence type="ECO:0000256" key="4">
    <source>
        <dbReference type="ARBA" id="ARBA00022837"/>
    </source>
</evidence>
<comment type="caution">
    <text evidence="6">The sequence shown here is derived from an EMBL/GenBank/DDBJ whole genome shotgun (WGS) entry which is preliminary data.</text>
</comment>
<keyword evidence="2" id="KW-0819">tRNA processing</keyword>
<protein>
    <recommendedName>
        <fullName evidence="5">Archease domain-containing protein</fullName>
    </recommendedName>
</protein>
<evidence type="ECO:0000256" key="2">
    <source>
        <dbReference type="ARBA" id="ARBA00022694"/>
    </source>
</evidence>
<comment type="similarity">
    <text evidence="1">Belongs to the archease family.</text>
</comment>
<accession>A0A964TAL1</accession>
<dbReference type="Proteomes" id="UP000667650">
    <property type="component" value="Unassembled WGS sequence"/>
</dbReference>
<evidence type="ECO:0000259" key="5">
    <source>
        <dbReference type="Pfam" id="PF01951"/>
    </source>
</evidence>
<dbReference type="RefSeq" id="WP_166522690.1">
    <property type="nucleotide sequence ID" value="NZ_JAAABI010000001.1"/>
</dbReference>